<feature type="domain" description="Secretion system C-terminal sorting" evidence="1">
    <location>
        <begin position="451"/>
        <end position="519"/>
    </location>
</feature>
<dbReference type="OrthoDB" id="937443at2"/>
<accession>A0A4R5DWC0</accession>
<dbReference type="EMBL" id="SMFL01000004">
    <property type="protein sequence ID" value="TDE15323.1"/>
    <property type="molecule type" value="Genomic_DNA"/>
</dbReference>
<dbReference type="NCBIfam" id="TIGR04183">
    <property type="entry name" value="Por_Secre_tail"/>
    <property type="match status" value="1"/>
</dbReference>
<feature type="domain" description="Choice-of-anchor A" evidence="2">
    <location>
        <begin position="89"/>
        <end position="338"/>
    </location>
</feature>
<name>A0A4R5DWC0_9BACT</name>
<evidence type="ECO:0000313" key="4">
    <source>
        <dbReference type="Proteomes" id="UP000294850"/>
    </source>
</evidence>
<proteinExistence type="predicted"/>
<gene>
    <name evidence="3" type="ORF">E0F88_12455</name>
</gene>
<dbReference type="Pfam" id="PF18962">
    <property type="entry name" value="Por_Secre_tail"/>
    <property type="match status" value="1"/>
</dbReference>
<dbReference type="InterPro" id="IPR026444">
    <property type="entry name" value="Secre_tail"/>
</dbReference>
<dbReference type="Pfam" id="PF20597">
    <property type="entry name" value="pAdhesive_15"/>
    <property type="match status" value="1"/>
</dbReference>
<evidence type="ECO:0000313" key="3">
    <source>
        <dbReference type="EMBL" id="TDE15323.1"/>
    </source>
</evidence>
<evidence type="ECO:0000259" key="1">
    <source>
        <dbReference type="Pfam" id="PF18962"/>
    </source>
</evidence>
<dbReference type="InterPro" id="IPR026588">
    <property type="entry name" value="Choice_anch_A"/>
</dbReference>
<sequence length="522" mass="56092">MELTGQKFCKMRKCLTGASRLLNLSIFLNINLSIQHVMKKSLNLRLINFAGAVAVGLMAISSFNVKAQCTATNALTIPSQFLGSGFNGDGNFNAVVLGSYNTGDGGTDGRLAVGGNFTLNSSLVGYKAGLTALSPVGGDNFIVNGLLTNTTGKDIVVRGNSYYGSLQSASPAPIHSPGEGANFNQTNRINFSGLQQHYISLSNDYENQAASNAPDPIISDGNIVLTGDNTIKNYVFNVSVDGDAISGVQFVNIPAGSGILINVLNTNVVIASTETSVPMSDVHKATTLFNFPNATSILLSDYNVQGGILAPLANLFVQTGEINGPAVIGGNITQSTGFSFHSSCLSYPLPVRLVSFDAKKEGGQANLKWQTSSEKNAEKFIIQRNTGNKWQVIGQVKAKGESIEKLTYDFSDSSPLNGENLYRLKMIDKDETFAYSSIVRLDFKNTVSIVIFPNPVVDQISFVNVDWVKVTDLHISNVSGKLVPFQINAEKKIDVKNWQTGLYMIHFTSADGSIHTHKVVKY</sequence>
<reference evidence="3 4" key="1">
    <citation type="submission" date="2019-03" db="EMBL/GenBank/DDBJ databases">
        <title>Dyadobacter AR-3-6 sp. nov., isolated from arctic soil.</title>
        <authorList>
            <person name="Chaudhary D.K."/>
        </authorList>
    </citation>
    <scope>NUCLEOTIDE SEQUENCE [LARGE SCALE GENOMIC DNA]</scope>
    <source>
        <strain evidence="3 4">AR-3-6</strain>
    </source>
</reference>
<protein>
    <submittedName>
        <fullName evidence="3">Choice-of-anchor A family protein</fullName>
    </submittedName>
</protein>
<comment type="caution">
    <text evidence="3">The sequence shown here is derived from an EMBL/GenBank/DDBJ whole genome shotgun (WGS) entry which is preliminary data.</text>
</comment>
<dbReference type="AlphaFoldDB" id="A0A4R5DWC0"/>
<organism evidence="3 4">
    <name type="scientific">Dyadobacter psychrotolerans</name>
    <dbReference type="NCBI Taxonomy" id="2541721"/>
    <lineage>
        <taxon>Bacteria</taxon>
        <taxon>Pseudomonadati</taxon>
        <taxon>Bacteroidota</taxon>
        <taxon>Cytophagia</taxon>
        <taxon>Cytophagales</taxon>
        <taxon>Spirosomataceae</taxon>
        <taxon>Dyadobacter</taxon>
    </lineage>
</organism>
<keyword evidence="4" id="KW-1185">Reference proteome</keyword>
<evidence type="ECO:0000259" key="2">
    <source>
        <dbReference type="Pfam" id="PF20597"/>
    </source>
</evidence>
<dbReference type="NCBIfam" id="TIGR04215">
    <property type="entry name" value="choice_anch_A"/>
    <property type="match status" value="1"/>
</dbReference>
<dbReference type="Proteomes" id="UP000294850">
    <property type="component" value="Unassembled WGS sequence"/>
</dbReference>